<feature type="binding site" evidence="12">
    <location>
        <begin position="71"/>
        <end position="75"/>
    </location>
    <ligand>
        <name>substrate</name>
    </ligand>
</feature>
<evidence type="ECO:0000256" key="12">
    <source>
        <dbReference type="HAMAP-Rule" id="MF_00224"/>
    </source>
</evidence>
<dbReference type="GO" id="GO:0002058">
    <property type="term" value="F:uracil binding"/>
    <property type="evidence" value="ECO:0007669"/>
    <property type="project" value="TreeGrafter"/>
</dbReference>
<feature type="binding site" evidence="12">
    <location>
        <begin position="264"/>
        <end position="265"/>
    </location>
    <ligand>
        <name>FMN</name>
        <dbReference type="ChEBI" id="CHEBI:58210"/>
    </ligand>
</feature>
<dbReference type="Proteomes" id="UP000321408">
    <property type="component" value="Chromosome"/>
</dbReference>
<evidence type="ECO:0000256" key="7">
    <source>
        <dbReference type="ARBA" id="ARBA00022630"/>
    </source>
</evidence>
<comment type="catalytic activity">
    <reaction evidence="11">
        <text>(S)-dihydroorotate + NAD(+) = orotate + NADH + H(+)</text>
        <dbReference type="Rhea" id="RHEA:13513"/>
        <dbReference type="ChEBI" id="CHEBI:15378"/>
        <dbReference type="ChEBI" id="CHEBI:30839"/>
        <dbReference type="ChEBI" id="CHEBI:30864"/>
        <dbReference type="ChEBI" id="CHEBI:57540"/>
        <dbReference type="ChEBI" id="CHEBI:57945"/>
        <dbReference type="EC" id="1.3.1.14"/>
    </reaction>
</comment>
<keyword evidence="15" id="KW-1185">Reference proteome</keyword>
<dbReference type="InterPro" id="IPR033888">
    <property type="entry name" value="DHOD_1B"/>
</dbReference>
<dbReference type="EC" id="1.3.-.-" evidence="12"/>
<feature type="binding site" evidence="12">
    <location>
        <begin position="46"/>
        <end position="47"/>
    </location>
    <ligand>
        <name>FMN</name>
        <dbReference type="ChEBI" id="CHEBI:58210"/>
    </ligand>
</feature>
<dbReference type="NCBIfam" id="TIGR01037">
    <property type="entry name" value="pyrD_sub1_fam"/>
    <property type="match status" value="1"/>
</dbReference>
<dbReference type="AlphaFoldDB" id="A0A5B9D5Y4"/>
<dbReference type="GO" id="GO:0050661">
    <property type="term" value="F:NADP binding"/>
    <property type="evidence" value="ECO:0007669"/>
    <property type="project" value="TreeGrafter"/>
</dbReference>
<reference evidence="14 15" key="1">
    <citation type="journal article" date="2020" name="Nature">
        <title>Isolation of an archaeon at the prokaryote-eukaryote interface.</title>
        <authorList>
            <person name="Imachi H."/>
            <person name="Nobu M.K."/>
            <person name="Nakahara N."/>
            <person name="Morono Y."/>
            <person name="Ogawara M."/>
            <person name="Takaki Y."/>
            <person name="Takano Y."/>
            <person name="Uematsu K."/>
            <person name="Ikuta T."/>
            <person name="Ito M."/>
            <person name="Matsui Y."/>
            <person name="Miyazaki M."/>
            <person name="Murata K."/>
            <person name="Saito Y."/>
            <person name="Sakai S."/>
            <person name="Song C."/>
            <person name="Tasumi E."/>
            <person name="Yamanaka Y."/>
            <person name="Yamaguchi T."/>
            <person name="Kamagata Y."/>
            <person name="Tamaki H."/>
            <person name="Takai K."/>
        </authorList>
    </citation>
    <scope>NUCLEOTIDE SEQUENCE [LARGE SCALE GENOMIC DNA]</scope>
    <source>
        <strain evidence="14 15">MK-D1</strain>
    </source>
</reference>
<feature type="binding site" evidence="12">
    <location>
        <position position="164"/>
    </location>
    <ligand>
        <name>FMN</name>
        <dbReference type="ChEBI" id="CHEBI:58210"/>
    </ligand>
</feature>
<feature type="domain" description="Dihydroorotate dehydrogenase catalytic" evidence="13">
    <location>
        <begin position="5"/>
        <end position="285"/>
    </location>
</feature>
<dbReference type="CDD" id="cd04740">
    <property type="entry name" value="DHOD_1B_like"/>
    <property type="match status" value="1"/>
</dbReference>
<evidence type="ECO:0000256" key="6">
    <source>
        <dbReference type="ARBA" id="ARBA00022490"/>
    </source>
</evidence>
<gene>
    <name evidence="12" type="primary">pyrD</name>
    <name evidence="14" type="ORF">DSAG12_00285</name>
</gene>
<dbReference type="NCBIfam" id="NF005574">
    <property type="entry name" value="PRK07259.1"/>
    <property type="match status" value="1"/>
</dbReference>
<dbReference type="InterPro" id="IPR012135">
    <property type="entry name" value="Dihydroorotate_DH_1_2"/>
</dbReference>
<comment type="cofactor">
    <cofactor evidence="12">
        <name>FMN</name>
        <dbReference type="ChEBI" id="CHEBI:58210"/>
    </cofactor>
    <text evidence="12">Binds 1 FMN per subunit.</text>
</comment>
<dbReference type="GO" id="GO:0005737">
    <property type="term" value="C:cytoplasm"/>
    <property type="evidence" value="ECO:0007669"/>
    <property type="project" value="UniProtKB-SubCell"/>
</dbReference>
<dbReference type="PANTHER" id="PTHR43073:SF2">
    <property type="entry name" value="DIHYDROPYRIMIDINE DEHYDROGENASE [NADP(+)]"/>
    <property type="match status" value="1"/>
</dbReference>
<protein>
    <recommendedName>
        <fullName evidence="12">Dihydroorotate dehydrogenase</fullName>
        <shortName evidence="12">DHOD</shortName>
        <shortName evidence="12">DHODase</shortName>
        <shortName evidence="12">DHOdehase</shortName>
        <ecNumber evidence="12">1.3.-.-</ecNumber>
    </recommendedName>
</protein>
<evidence type="ECO:0000256" key="4">
    <source>
        <dbReference type="ARBA" id="ARBA00008008"/>
    </source>
</evidence>
<evidence type="ECO:0000256" key="1">
    <source>
        <dbReference type="ARBA" id="ARBA00003616"/>
    </source>
</evidence>
<comment type="catalytic activity">
    <reaction evidence="12">
        <text>(S)-dihydroorotate + A = orotate + AH2</text>
        <dbReference type="Rhea" id="RHEA:18073"/>
        <dbReference type="ChEBI" id="CHEBI:13193"/>
        <dbReference type="ChEBI" id="CHEBI:17499"/>
        <dbReference type="ChEBI" id="CHEBI:30839"/>
        <dbReference type="ChEBI" id="CHEBI:30864"/>
    </reaction>
</comment>
<dbReference type="InterPro" id="IPR024920">
    <property type="entry name" value="Dihydroorotate_DH_1"/>
</dbReference>
<feature type="binding site" evidence="12">
    <location>
        <position position="128"/>
    </location>
    <ligand>
        <name>substrate</name>
    </ligand>
</feature>
<dbReference type="GO" id="GO:0004589">
    <property type="term" value="F:dihydroorotate dehydrogenase (NAD+) activity"/>
    <property type="evidence" value="ECO:0007669"/>
    <property type="project" value="UniProtKB-EC"/>
</dbReference>
<dbReference type="GO" id="GO:0006212">
    <property type="term" value="P:uracil catabolic process"/>
    <property type="evidence" value="ECO:0007669"/>
    <property type="project" value="TreeGrafter"/>
</dbReference>
<dbReference type="GeneID" id="41328288"/>
<dbReference type="SUPFAM" id="SSF51395">
    <property type="entry name" value="FMN-linked oxidoreductases"/>
    <property type="match status" value="1"/>
</dbReference>
<name>A0A5B9D5Y4_9ARCH</name>
<comment type="similarity">
    <text evidence="4 12">Belongs to the dihydroorotate dehydrogenase family. Type 1 subfamily.</text>
</comment>
<dbReference type="EMBL" id="CP042905">
    <property type="protein sequence ID" value="QEE14472.1"/>
    <property type="molecule type" value="Genomic_DNA"/>
</dbReference>
<comment type="caution">
    <text evidence="12">Lacks conserved residue(s) required for the propagation of feature annotation.</text>
</comment>
<dbReference type="InterPro" id="IPR013785">
    <property type="entry name" value="Aldolase_TIM"/>
</dbReference>
<proteinExistence type="inferred from homology"/>
<comment type="subunit">
    <text evidence="5">Heterotetramer of 2 PyrK and 2 PyrD type B subunits.</text>
</comment>
<comment type="function">
    <text evidence="1">Catalyzes the conversion of dihydroorotate to orotate with NAD(+) as electron acceptor.</text>
</comment>
<dbReference type="HAMAP" id="MF_00224">
    <property type="entry name" value="DHO_dh_type1"/>
    <property type="match status" value="1"/>
</dbReference>
<dbReference type="RefSeq" id="WP_147661425.1">
    <property type="nucleotide sequence ID" value="NZ_CP042905.2"/>
</dbReference>
<dbReference type="PIRSF" id="PIRSF000164">
    <property type="entry name" value="DHO_oxidase"/>
    <property type="match status" value="1"/>
</dbReference>
<dbReference type="Gene3D" id="3.20.20.70">
    <property type="entry name" value="Aldolase class I"/>
    <property type="match status" value="1"/>
</dbReference>
<dbReference type="FunFam" id="3.20.20.70:FF:000027">
    <property type="entry name" value="Dihydropyrimidine dehydrogenase [NADP(+)]"/>
    <property type="match status" value="1"/>
</dbReference>
<keyword evidence="8 12" id="KW-0288">FMN</keyword>
<reference evidence="14 15" key="2">
    <citation type="journal article" date="2024" name="Int. J. Syst. Evol. Microbiol.">
        <title>Promethearchaeum syntrophicum gen. nov., sp. nov., an anaerobic, obligately syntrophic archaeon, the first isolate of the lineage 'Asgard' archaea, and proposal of the new archaeal phylum Promethearchaeota phyl. nov. and kingdom Promethearchaeati regn. nov.</title>
        <authorList>
            <person name="Imachi H."/>
            <person name="Nobu M.K."/>
            <person name="Kato S."/>
            <person name="Takaki Y."/>
            <person name="Miyazaki M."/>
            <person name="Miyata M."/>
            <person name="Ogawara M."/>
            <person name="Saito Y."/>
            <person name="Sakai S."/>
            <person name="Tahara Y.O."/>
            <person name="Takano Y."/>
            <person name="Tasumi E."/>
            <person name="Uematsu K."/>
            <person name="Yoshimura T."/>
            <person name="Itoh T."/>
            <person name="Ohkuma M."/>
            <person name="Takai K."/>
        </authorList>
    </citation>
    <scope>NUCLEOTIDE SEQUENCE [LARGE SCALE GENOMIC DNA]</scope>
    <source>
        <strain evidence="14 15">MK-D1</strain>
    </source>
</reference>
<keyword evidence="10 12" id="KW-0560">Oxidoreductase</keyword>
<feature type="binding site" evidence="12">
    <location>
        <begin position="242"/>
        <end position="243"/>
    </location>
    <ligand>
        <name>FMN</name>
        <dbReference type="ChEBI" id="CHEBI:58210"/>
    </ligand>
</feature>
<dbReference type="GO" id="GO:0006210">
    <property type="term" value="P:thymine catabolic process"/>
    <property type="evidence" value="ECO:0007669"/>
    <property type="project" value="TreeGrafter"/>
</dbReference>
<dbReference type="GO" id="GO:0044205">
    <property type="term" value="P:'de novo' UMP biosynthetic process"/>
    <property type="evidence" value="ECO:0007669"/>
    <property type="project" value="UniProtKB-UniRule"/>
</dbReference>
<evidence type="ECO:0000256" key="8">
    <source>
        <dbReference type="ARBA" id="ARBA00022643"/>
    </source>
</evidence>
<feature type="binding site" evidence="12">
    <location>
        <position position="46"/>
    </location>
    <ligand>
        <name>substrate</name>
    </ligand>
</feature>
<sequence length="315" mass="33560">MLNELSCEISGIKFKNPLILASGILGVAPSSIVRLAKAGIGGSTTKSIGPRTRLGFSNPSIIEIDDGTFLNSVGLANPGIEAFIPEIEEIKKKTSIPLIVSVFGDNPEIYAEIAKKSELAGADAIEINVSCPHAEVASIGLSAELTKEFTQCVKKAVNIPVFVKLTPNLANIIRIAKAAEEGGADAIVAINTVRGLSLDIETGRPILSHGIGGISGTAIRPIGVRCVYEIYPHIKIPIIGCGGISKWQDVLEYIYAGATAVQIGSIFSRGEDKIIEILDGLHNFLKKHNISNLQELKGKSHDYDDELEAKPKFLN</sequence>
<comment type="pathway">
    <text evidence="3">Pyrimidine metabolism; UMP biosynthesis via de novo pathway; orotate from (S)-dihydroorotate (NAD(+) route): step 1/1.</text>
</comment>
<evidence type="ECO:0000256" key="9">
    <source>
        <dbReference type="ARBA" id="ARBA00022975"/>
    </source>
</evidence>
<keyword evidence="7 12" id="KW-0285">Flavoprotein</keyword>
<dbReference type="InterPro" id="IPR005720">
    <property type="entry name" value="Dihydroorotate_DH_cat"/>
</dbReference>
<evidence type="ECO:0000313" key="15">
    <source>
        <dbReference type="Proteomes" id="UP000321408"/>
    </source>
</evidence>
<evidence type="ECO:0000256" key="5">
    <source>
        <dbReference type="ARBA" id="ARBA00011669"/>
    </source>
</evidence>
<evidence type="ECO:0000313" key="14">
    <source>
        <dbReference type="EMBL" id="QEE14472.1"/>
    </source>
</evidence>
<evidence type="ECO:0000256" key="2">
    <source>
        <dbReference type="ARBA" id="ARBA00004496"/>
    </source>
</evidence>
<dbReference type="OrthoDB" id="36608at2157"/>
<feature type="binding site" evidence="12">
    <location>
        <begin position="191"/>
        <end position="192"/>
    </location>
    <ligand>
        <name>substrate</name>
    </ligand>
</feature>
<comment type="subcellular location">
    <subcellularLocation>
        <location evidence="2 12">Cytoplasm</location>
    </subcellularLocation>
</comment>
<evidence type="ECO:0000256" key="10">
    <source>
        <dbReference type="ARBA" id="ARBA00023002"/>
    </source>
</evidence>
<evidence type="ECO:0000256" key="3">
    <source>
        <dbReference type="ARBA" id="ARBA00004715"/>
    </source>
</evidence>
<dbReference type="PANTHER" id="PTHR43073">
    <property type="entry name" value="DIHYDROPYRIMIDINE DEHYDROGENASE [NADP(+)]"/>
    <property type="match status" value="1"/>
</dbReference>
<accession>A0A5B9D5Y4</accession>
<dbReference type="KEGG" id="psyt:DSAG12_00285"/>
<dbReference type="Pfam" id="PF01180">
    <property type="entry name" value="DHO_dh"/>
    <property type="match status" value="1"/>
</dbReference>
<feature type="binding site" evidence="12">
    <location>
        <position position="22"/>
    </location>
    <ligand>
        <name>FMN</name>
        <dbReference type="ChEBI" id="CHEBI:58210"/>
    </ligand>
</feature>
<feature type="binding site" evidence="12">
    <location>
        <position position="190"/>
    </location>
    <ligand>
        <name>FMN</name>
        <dbReference type="ChEBI" id="CHEBI:58210"/>
    </ligand>
</feature>
<feature type="active site" description="Nucleophile" evidence="12">
    <location>
        <position position="131"/>
    </location>
</feature>
<dbReference type="InterPro" id="IPR049622">
    <property type="entry name" value="Dihydroorotate_DH_I"/>
</dbReference>
<evidence type="ECO:0000259" key="13">
    <source>
        <dbReference type="Pfam" id="PF01180"/>
    </source>
</evidence>
<evidence type="ECO:0000256" key="11">
    <source>
        <dbReference type="ARBA" id="ARBA00048996"/>
    </source>
</evidence>
<keyword evidence="9 12" id="KW-0665">Pyrimidine biosynthesis</keyword>
<keyword evidence="6 12" id="KW-0963">Cytoplasm</keyword>
<feature type="binding site" evidence="12">
    <location>
        <position position="216"/>
    </location>
    <ligand>
        <name>FMN</name>
        <dbReference type="ChEBI" id="CHEBI:58210"/>
    </ligand>
</feature>
<feature type="binding site" evidence="12">
    <location>
        <position position="128"/>
    </location>
    <ligand>
        <name>FMN</name>
        <dbReference type="ChEBI" id="CHEBI:58210"/>
    </ligand>
</feature>
<dbReference type="UniPathway" id="UPA00070"/>
<organism evidence="14 15">
    <name type="scientific">Promethearchaeum syntrophicum</name>
    <dbReference type="NCBI Taxonomy" id="2594042"/>
    <lineage>
        <taxon>Archaea</taxon>
        <taxon>Promethearchaeati</taxon>
        <taxon>Promethearchaeota</taxon>
        <taxon>Promethearchaeia</taxon>
        <taxon>Promethearchaeales</taxon>
        <taxon>Promethearchaeaceae</taxon>
        <taxon>Promethearchaeum</taxon>
    </lineage>
</organism>